<dbReference type="RefSeq" id="WP_008142689.1">
    <property type="nucleotide sequence ID" value="NZ_CABJGD010000002.1"/>
</dbReference>
<comment type="caution">
    <text evidence="1">The sequence shown here is derived from an EMBL/GenBank/DDBJ whole genome shotgun (WGS) entry which is preliminary data.</text>
</comment>
<accession>A0A413T4J6</accession>
<dbReference type="Proteomes" id="UP000283855">
    <property type="component" value="Unassembled WGS sequence"/>
</dbReference>
<gene>
    <name evidence="1" type="ORF">DW921_01315</name>
</gene>
<reference evidence="1 2" key="1">
    <citation type="submission" date="2018-08" db="EMBL/GenBank/DDBJ databases">
        <title>A genome reference for cultivated species of the human gut microbiota.</title>
        <authorList>
            <person name="Zou Y."/>
            <person name="Xue W."/>
            <person name="Luo G."/>
        </authorList>
    </citation>
    <scope>NUCLEOTIDE SEQUENCE [LARGE SCALE GENOMIC DNA]</scope>
    <source>
        <strain evidence="1 2">AM42-38</strain>
    </source>
</reference>
<sequence>MELPKDPMMLFSLINMKLRDFYPSLDALCSDLNVNKEDIVNRLKEAGFEYNPEQNKFW</sequence>
<evidence type="ECO:0000313" key="1">
    <source>
        <dbReference type="EMBL" id="RHA78615.1"/>
    </source>
</evidence>
<dbReference type="Pfam" id="PF14056">
    <property type="entry name" value="DUF4250"/>
    <property type="match status" value="1"/>
</dbReference>
<dbReference type="EMBL" id="QSFT01000002">
    <property type="protein sequence ID" value="RHA78615.1"/>
    <property type="molecule type" value="Genomic_DNA"/>
</dbReference>
<dbReference type="InterPro" id="IPR025346">
    <property type="entry name" value="DUF4250"/>
</dbReference>
<evidence type="ECO:0000313" key="2">
    <source>
        <dbReference type="Proteomes" id="UP000283855"/>
    </source>
</evidence>
<name>A0A413T4J6_9BACT</name>
<proteinExistence type="predicted"/>
<dbReference type="GeneID" id="78406661"/>
<organism evidence="1 2">
    <name type="scientific">Phocaeicola coprophilus</name>
    <dbReference type="NCBI Taxonomy" id="387090"/>
    <lineage>
        <taxon>Bacteria</taxon>
        <taxon>Pseudomonadati</taxon>
        <taxon>Bacteroidota</taxon>
        <taxon>Bacteroidia</taxon>
        <taxon>Bacteroidales</taxon>
        <taxon>Bacteroidaceae</taxon>
        <taxon>Phocaeicola</taxon>
    </lineage>
</organism>
<protein>
    <submittedName>
        <fullName evidence="1">DUF4250 domain-containing protein</fullName>
    </submittedName>
</protein>
<dbReference type="AlphaFoldDB" id="A0A413T4J6"/>